<evidence type="ECO:0000313" key="2">
    <source>
        <dbReference type="EMBL" id="URW75806.1"/>
    </source>
</evidence>
<feature type="transmembrane region" description="Helical" evidence="1">
    <location>
        <begin position="25"/>
        <end position="51"/>
    </location>
</feature>
<evidence type="ECO:0000313" key="3">
    <source>
        <dbReference type="Proteomes" id="UP001055580"/>
    </source>
</evidence>
<keyword evidence="1" id="KW-1133">Transmembrane helix</keyword>
<dbReference type="RefSeq" id="WP_250752379.1">
    <property type="nucleotide sequence ID" value="NZ_CP098401.1"/>
</dbReference>
<evidence type="ECO:0000256" key="1">
    <source>
        <dbReference type="SAM" id="Phobius"/>
    </source>
</evidence>
<reference evidence="2" key="1">
    <citation type="submission" date="2022-05" db="EMBL/GenBank/DDBJ databases">
        <title>Sphingomonas sp. strain RMG20 Genome sequencing and assembly.</title>
        <authorList>
            <person name="Kim I."/>
        </authorList>
    </citation>
    <scope>NUCLEOTIDE SEQUENCE</scope>
    <source>
        <strain evidence="2">RMG20</strain>
    </source>
</reference>
<keyword evidence="1" id="KW-0472">Membrane</keyword>
<keyword evidence="1" id="KW-0812">Transmembrane</keyword>
<sequence length="215" mass="22781">MSDVARAIRTERQIWAAPGSSHDRLVAILQVGLPMAIGVLAAFLVMAPLFAGGDVSFVLDKNKVDVAGERMKIETARYQGADDKGRAFQLTAGSAVQKSSAEPIVRMNALAAELEMADGPAQLKADSGRYDMTSERVAIDGPIRFTGPNNYVLGTRDATVDLKTRKLASGGAVAGSTPMGTFSGDRLTADLEQRTVALRGNARLRIVPGRAKRAP</sequence>
<accession>A0ABY4TTT8</accession>
<name>A0ABY4TTT8_9SPHN</name>
<protein>
    <submittedName>
        <fullName evidence="2">LPS export ABC transporter periplasmic protein LptC</fullName>
    </submittedName>
</protein>
<dbReference type="Proteomes" id="UP001055580">
    <property type="component" value="Chromosome"/>
</dbReference>
<dbReference type="InterPro" id="IPR010664">
    <property type="entry name" value="LipoPS_assembly_LptC-rel"/>
</dbReference>
<organism evidence="2 3">
    <name type="scientific">Sphingomonas donggukensis</name>
    <dbReference type="NCBI Taxonomy" id="2949093"/>
    <lineage>
        <taxon>Bacteria</taxon>
        <taxon>Pseudomonadati</taxon>
        <taxon>Pseudomonadota</taxon>
        <taxon>Alphaproteobacteria</taxon>
        <taxon>Sphingomonadales</taxon>
        <taxon>Sphingomonadaceae</taxon>
        <taxon>Sphingomonas</taxon>
    </lineage>
</organism>
<keyword evidence="3" id="KW-1185">Reference proteome</keyword>
<proteinExistence type="predicted"/>
<dbReference type="Pfam" id="PF06835">
    <property type="entry name" value="LptC"/>
    <property type="match status" value="1"/>
</dbReference>
<gene>
    <name evidence="2" type="ORF">M9980_00790</name>
</gene>
<dbReference type="EMBL" id="CP098401">
    <property type="protein sequence ID" value="URW75806.1"/>
    <property type="molecule type" value="Genomic_DNA"/>
</dbReference>
<dbReference type="Gene3D" id="2.60.450.10">
    <property type="entry name" value="Lipopolysaccharide (LPS) transport protein A like domain"/>
    <property type="match status" value="1"/>
</dbReference>